<dbReference type="InterPro" id="IPR000160">
    <property type="entry name" value="GGDEF_dom"/>
</dbReference>
<name>A0A7W9W480_ARMRO</name>
<dbReference type="PANTHER" id="PTHR44757">
    <property type="entry name" value="DIGUANYLATE CYCLASE DGCP"/>
    <property type="match status" value="1"/>
</dbReference>
<dbReference type="Proteomes" id="UP000520814">
    <property type="component" value="Unassembled WGS sequence"/>
</dbReference>
<feature type="domain" description="EAL" evidence="2">
    <location>
        <begin position="310"/>
        <end position="568"/>
    </location>
</feature>
<dbReference type="PANTHER" id="PTHR44757:SF2">
    <property type="entry name" value="BIOFILM ARCHITECTURE MAINTENANCE PROTEIN MBAA"/>
    <property type="match status" value="1"/>
</dbReference>
<dbReference type="InterPro" id="IPR001633">
    <property type="entry name" value="EAL_dom"/>
</dbReference>
<accession>A0A7W9W480</accession>
<dbReference type="PROSITE" id="PS50887">
    <property type="entry name" value="GGDEF"/>
    <property type="match status" value="1"/>
</dbReference>
<organism evidence="4 5">
    <name type="scientific">Armatimonas rosea</name>
    <dbReference type="NCBI Taxonomy" id="685828"/>
    <lineage>
        <taxon>Bacteria</taxon>
        <taxon>Bacillati</taxon>
        <taxon>Armatimonadota</taxon>
        <taxon>Armatimonadia</taxon>
        <taxon>Armatimonadales</taxon>
        <taxon>Armatimonadaceae</taxon>
        <taxon>Armatimonas</taxon>
    </lineage>
</organism>
<dbReference type="SMART" id="SM00052">
    <property type="entry name" value="EAL"/>
    <property type="match status" value="1"/>
</dbReference>
<feature type="domain" description="GGDEF" evidence="3">
    <location>
        <begin position="167"/>
        <end position="301"/>
    </location>
</feature>
<dbReference type="NCBIfam" id="TIGR00254">
    <property type="entry name" value="GGDEF"/>
    <property type="match status" value="1"/>
</dbReference>
<evidence type="ECO:0000259" key="3">
    <source>
        <dbReference type="PROSITE" id="PS50887"/>
    </source>
</evidence>
<dbReference type="PROSITE" id="PS50113">
    <property type="entry name" value="PAC"/>
    <property type="match status" value="1"/>
</dbReference>
<proteinExistence type="predicted"/>
<dbReference type="AlphaFoldDB" id="A0A7W9W480"/>
<reference evidence="4 5" key="1">
    <citation type="submission" date="2020-08" db="EMBL/GenBank/DDBJ databases">
        <title>Genomic Encyclopedia of Type Strains, Phase IV (KMG-IV): sequencing the most valuable type-strain genomes for metagenomic binning, comparative biology and taxonomic classification.</title>
        <authorList>
            <person name="Goeker M."/>
        </authorList>
    </citation>
    <scope>NUCLEOTIDE SEQUENCE [LARGE SCALE GENOMIC DNA]</scope>
    <source>
        <strain evidence="4 5">DSM 23562</strain>
    </source>
</reference>
<dbReference type="Gene3D" id="3.30.70.270">
    <property type="match status" value="1"/>
</dbReference>
<dbReference type="EMBL" id="JACHGW010000001">
    <property type="protein sequence ID" value="MBB6048258.1"/>
    <property type="molecule type" value="Genomic_DNA"/>
</dbReference>
<evidence type="ECO:0000259" key="1">
    <source>
        <dbReference type="PROSITE" id="PS50113"/>
    </source>
</evidence>
<dbReference type="CDD" id="cd01949">
    <property type="entry name" value="GGDEF"/>
    <property type="match status" value="1"/>
</dbReference>
<dbReference type="InterPro" id="IPR029787">
    <property type="entry name" value="Nucleotide_cyclase"/>
</dbReference>
<dbReference type="InterPro" id="IPR043128">
    <property type="entry name" value="Rev_trsase/Diguanyl_cyclase"/>
</dbReference>
<evidence type="ECO:0000313" key="4">
    <source>
        <dbReference type="EMBL" id="MBB6048258.1"/>
    </source>
</evidence>
<feature type="domain" description="PAC" evidence="1">
    <location>
        <begin position="89"/>
        <end position="140"/>
    </location>
</feature>
<dbReference type="CDD" id="cd01948">
    <property type="entry name" value="EAL"/>
    <property type="match status" value="1"/>
</dbReference>
<dbReference type="SUPFAM" id="SSF55073">
    <property type="entry name" value="Nucleotide cyclase"/>
    <property type="match status" value="1"/>
</dbReference>
<dbReference type="SMART" id="SM00267">
    <property type="entry name" value="GGDEF"/>
    <property type="match status" value="1"/>
</dbReference>
<dbReference type="PROSITE" id="PS50883">
    <property type="entry name" value="EAL"/>
    <property type="match status" value="1"/>
</dbReference>
<dbReference type="SUPFAM" id="SSF141868">
    <property type="entry name" value="EAL domain-like"/>
    <property type="match status" value="1"/>
</dbReference>
<dbReference type="SUPFAM" id="SSF55785">
    <property type="entry name" value="PYP-like sensor domain (PAS domain)"/>
    <property type="match status" value="1"/>
</dbReference>
<dbReference type="Gene3D" id="3.30.450.20">
    <property type="entry name" value="PAS domain"/>
    <property type="match status" value="1"/>
</dbReference>
<dbReference type="InterPro" id="IPR000700">
    <property type="entry name" value="PAS-assoc_C"/>
</dbReference>
<dbReference type="Pfam" id="PF00563">
    <property type="entry name" value="EAL"/>
    <property type="match status" value="1"/>
</dbReference>
<dbReference type="InterPro" id="IPR035919">
    <property type="entry name" value="EAL_sf"/>
</dbReference>
<dbReference type="InterPro" id="IPR035965">
    <property type="entry name" value="PAS-like_dom_sf"/>
</dbReference>
<gene>
    <name evidence="4" type="ORF">HNQ39_000020</name>
</gene>
<dbReference type="RefSeq" id="WP_184191669.1">
    <property type="nucleotide sequence ID" value="NZ_JACHGW010000001.1"/>
</dbReference>
<dbReference type="Pfam" id="PF00990">
    <property type="entry name" value="GGDEF"/>
    <property type="match status" value="1"/>
</dbReference>
<sequence length="584" mass="64916">MSSAVPPSLGSSLDYALRRGRYLLWYADFIPGLWKTTVLNEEAAHTWLSIPRQEGHSYAEDLFWARSAEAQREGCRIIDEALAANLSSVTREFELIQTDGSVLWVQESIELEQQTPGYGRAVGVWVDITERKSTERQLIHEAHHDPLTQLPNRAYLSKILEKDPRSAQRLLLFLDLDNFKAINDNLGHPMGDQVLVEVAKRLRQSVGARGDVIRLGGDEFTVLLRPDATHDEAWALAERVQEQIRLPLSLPLELTERIYLSASIGISLGSDQGATGLLRNADIAMYAAKTRGRGRACVFDAQMEQETRLRFELENALRVAIEREQLTLAYQPLFLLESRAVVGLEALARWQHPTHGNIPPDQFIPIAEETGLIVPLGFQLLRQACHCAVRWRQLAPHLSMGVNISVAQLQAPHFTREVLATLEQTGLPPDKLVLEVTESIFALGRESVLPQLQELYDAGVALVLDDFGIGYSSLSALSELPIHALKIDRSFLWSATDALPVRAQRNQALLRAMVSAGQALDLLIVAEGIETAAQRELARSMRCALGQGYHFQRPLAEHDVAAFLSTTTHASATEALRTALRWAA</sequence>
<evidence type="ECO:0000313" key="5">
    <source>
        <dbReference type="Proteomes" id="UP000520814"/>
    </source>
</evidence>
<protein>
    <submittedName>
        <fullName evidence="4">Diguanylate cyclase (GGDEF)-like protein</fullName>
    </submittedName>
</protein>
<keyword evidence="5" id="KW-1185">Reference proteome</keyword>
<comment type="caution">
    <text evidence="4">The sequence shown here is derived from an EMBL/GenBank/DDBJ whole genome shotgun (WGS) entry which is preliminary data.</text>
</comment>
<dbReference type="InterPro" id="IPR052155">
    <property type="entry name" value="Biofilm_reg_signaling"/>
</dbReference>
<dbReference type="Gene3D" id="3.20.20.450">
    <property type="entry name" value="EAL domain"/>
    <property type="match status" value="1"/>
</dbReference>
<evidence type="ECO:0000259" key="2">
    <source>
        <dbReference type="PROSITE" id="PS50883"/>
    </source>
</evidence>